<sequence length="64" mass="7113">MKLAIFLTASLITSIATNFSLAESAREPLNLGKCDLARSVVAEYQKLQVSDNRPMMARQDRGDR</sequence>
<proteinExistence type="predicted"/>
<reference evidence="1 2" key="1">
    <citation type="submission" date="2020-04" db="EMBL/GenBank/DDBJ databases">
        <authorList>
            <person name="Basu S."/>
            <person name="Maruthanayagam V."/>
            <person name="Chakraborty S."/>
            <person name="Pramanik A."/>
            <person name="Mukherjee J."/>
            <person name="Brink B."/>
        </authorList>
    </citation>
    <scope>NUCLEOTIDE SEQUENCE [LARGE SCALE GENOMIC DNA]</scope>
    <source>
        <strain evidence="1 2">AP17</strain>
    </source>
</reference>
<protein>
    <submittedName>
        <fullName evidence="1">Uncharacterized protein</fullName>
    </submittedName>
</protein>
<evidence type="ECO:0000313" key="1">
    <source>
        <dbReference type="EMBL" id="QIZ73497.1"/>
    </source>
</evidence>
<accession>A0A6H1U550</accession>
<dbReference type="EMBL" id="CP051167">
    <property type="protein sequence ID" value="QIZ73497.1"/>
    <property type="molecule type" value="Genomic_DNA"/>
</dbReference>
<evidence type="ECO:0000313" key="2">
    <source>
        <dbReference type="Proteomes" id="UP000500857"/>
    </source>
</evidence>
<dbReference type="Proteomes" id="UP000500857">
    <property type="component" value="Chromosome"/>
</dbReference>
<dbReference type="RefSeq" id="WP_168571643.1">
    <property type="nucleotide sequence ID" value="NZ_CP051167.1"/>
</dbReference>
<gene>
    <name evidence="1" type="ORF">HCG48_25265</name>
</gene>
<keyword evidence="2" id="KW-1185">Reference proteome</keyword>
<organism evidence="1 2">
    <name type="scientific">Oxynema aestuarii AP17</name>
    <dbReference type="NCBI Taxonomy" id="2064643"/>
    <lineage>
        <taxon>Bacteria</taxon>
        <taxon>Bacillati</taxon>
        <taxon>Cyanobacteriota</taxon>
        <taxon>Cyanophyceae</taxon>
        <taxon>Oscillatoriophycideae</taxon>
        <taxon>Oscillatoriales</taxon>
        <taxon>Oscillatoriaceae</taxon>
        <taxon>Oxynema</taxon>
        <taxon>Oxynema aestuarii</taxon>
    </lineage>
</organism>
<dbReference type="AlphaFoldDB" id="A0A6H1U550"/>
<name>A0A6H1U550_9CYAN</name>
<dbReference type="KEGG" id="oxy:HCG48_25265"/>